<dbReference type="EMBL" id="BNCP01000004">
    <property type="protein sequence ID" value="GIL72533.1"/>
    <property type="molecule type" value="Genomic_DNA"/>
</dbReference>
<gene>
    <name evidence="1" type="ORF">Vretifemale_2889</name>
</gene>
<organism evidence="1 2">
    <name type="scientific">Volvox reticuliferus</name>
    <dbReference type="NCBI Taxonomy" id="1737510"/>
    <lineage>
        <taxon>Eukaryota</taxon>
        <taxon>Viridiplantae</taxon>
        <taxon>Chlorophyta</taxon>
        <taxon>core chlorophytes</taxon>
        <taxon>Chlorophyceae</taxon>
        <taxon>CS clade</taxon>
        <taxon>Chlamydomonadales</taxon>
        <taxon>Volvocaceae</taxon>
        <taxon>Volvox</taxon>
    </lineage>
</organism>
<name>A0A8J4C1X4_9CHLO</name>
<reference evidence="1" key="1">
    <citation type="journal article" date="2021" name="Proc. Natl. Acad. Sci. U.S.A.">
        <title>Three genomes in the algal genus Volvox reveal the fate of a haploid sex-determining region after a transition to homothallism.</title>
        <authorList>
            <person name="Yamamoto K."/>
            <person name="Hamaji T."/>
            <person name="Kawai-Toyooka H."/>
            <person name="Matsuzaki R."/>
            <person name="Takahashi F."/>
            <person name="Nishimura Y."/>
            <person name="Kawachi M."/>
            <person name="Noguchi H."/>
            <person name="Minakuchi Y."/>
            <person name="Umen J.G."/>
            <person name="Toyoda A."/>
            <person name="Nozaki H."/>
        </authorList>
    </citation>
    <scope>NUCLEOTIDE SEQUENCE</scope>
    <source>
        <strain evidence="1">NIES-3786</strain>
    </source>
</reference>
<proteinExistence type="predicted"/>
<dbReference type="AlphaFoldDB" id="A0A8J4C1X4"/>
<comment type="caution">
    <text evidence="1">The sequence shown here is derived from an EMBL/GenBank/DDBJ whole genome shotgun (WGS) entry which is preliminary data.</text>
</comment>
<dbReference type="Proteomes" id="UP000747110">
    <property type="component" value="Unassembled WGS sequence"/>
</dbReference>
<evidence type="ECO:0000313" key="1">
    <source>
        <dbReference type="EMBL" id="GIL72533.1"/>
    </source>
</evidence>
<keyword evidence="2" id="KW-1185">Reference proteome</keyword>
<sequence length="105" mass="11246">MSGGRQARAISADVHVNTSTGAAHVCATAARCLGSGSFVMMTQSSHRAVLGSSREPGYSDHWYRCCTNRLGQVHSSAWWGTVRAHAPMHIYNDIALDWVVAAVAC</sequence>
<accession>A0A8J4C1X4</accession>
<evidence type="ECO:0000313" key="2">
    <source>
        <dbReference type="Proteomes" id="UP000747110"/>
    </source>
</evidence>
<protein>
    <submittedName>
        <fullName evidence="1">Uncharacterized protein</fullName>
    </submittedName>
</protein>